<comment type="caution">
    <text evidence="5">The sequence shown here is derived from an EMBL/GenBank/DDBJ whole genome shotgun (WGS) entry which is preliminary data.</text>
</comment>
<evidence type="ECO:0000256" key="1">
    <source>
        <dbReference type="ARBA" id="ARBA00023015"/>
    </source>
</evidence>
<evidence type="ECO:0000256" key="3">
    <source>
        <dbReference type="ARBA" id="ARBA00023163"/>
    </source>
</evidence>
<sequence length="126" mass="14609">MEGWNVPYQRELQDALTVLRGRWIVAVLAQLAMGKTQYKDLLVSINETENRDLRETEERSKLSERVLSDTLKRAVGHGLITREAEEQRFGAVWYSLTPRGRSLLRALRPLLEWSRENRDDLRATGS</sequence>
<dbReference type="EMBL" id="JAGGMS010000001">
    <property type="protein sequence ID" value="MBP2182872.1"/>
    <property type="molecule type" value="Genomic_DNA"/>
</dbReference>
<keyword evidence="3" id="KW-0804">Transcription</keyword>
<dbReference type="SUPFAM" id="SSF46785">
    <property type="entry name" value="Winged helix' DNA-binding domain"/>
    <property type="match status" value="1"/>
</dbReference>
<protein>
    <submittedName>
        <fullName evidence="5">DNA-binding HxlR family transcriptional regulator</fullName>
    </submittedName>
</protein>
<dbReference type="RefSeq" id="WP_209666117.1">
    <property type="nucleotide sequence ID" value="NZ_JAGGMS010000001.1"/>
</dbReference>
<evidence type="ECO:0000313" key="5">
    <source>
        <dbReference type="EMBL" id="MBP2182872.1"/>
    </source>
</evidence>
<keyword evidence="2 5" id="KW-0238">DNA-binding</keyword>
<reference evidence="5 6" key="1">
    <citation type="submission" date="2021-03" db="EMBL/GenBank/DDBJ databases">
        <title>Sequencing the genomes of 1000 actinobacteria strains.</title>
        <authorList>
            <person name="Klenk H.-P."/>
        </authorList>
    </citation>
    <scope>NUCLEOTIDE SEQUENCE [LARGE SCALE GENOMIC DNA]</scope>
    <source>
        <strain evidence="5 6">DSM 45510</strain>
    </source>
</reference>
<name>A0ABS4PTW3_9PSEU</name>
<gene>
    <name evidence="5" type="ORF">JOM49_004398</name>
</gene>
<dbReference type="InterPro" id="IPR002577">
    <property type="entry name" value="HTH_HxlR"/>
</dbReference>
<evidence type="ECO:0000259" key="4">
    <source>
        <dbReference type="PROSITE" id="PS51118"/>
    </source>
</evidence>
<dbReference type="InterPro" id="IPR036388">
    <property type="entry name" value="WH-like_DNA-bd_sf"/>
</dbReference>
<organism evidence="5 6">
    <name type="scientific">Amycolatopsis magusensis</name>
    <dbReference type="NCBI Taxonomy" id="882444"/>
    <lineage>
        <taxon>Bacteria</taxon>
        <taxon>Bacillati</taxon>
        <taxon>Actinomycetota</taxon>
        <taxon>Actinomycetes</taxon>
        <taxon>Pseudonocardiales</taxon>
        <taxon>Pseudonocardiaceae</taxon>
        <taxon>Amycolatopsis</taxon>
    </lineage>
</organism>
<dbReference type="InterPro" id="IPR036390">
    <property type="entry name" value="WH_DNA-bd_sf"/>
</dbReference>
<dbReference type="PROSITE" id="PS51118">
    <property type="entry name" value="HTH_HXLR"/>
    <property type="match status" value="1"/>
</dbReference>
<dbReference type="Pfam" id="PF01638">
    <property type="entry name" value="HxlR"/>
    <property type="match status" value="1"/>
</dbReference>
<proteinExistence type="predicted"/>
<keyword evidence="1" id="KW-0805">Transcription regulation</keyword>
<dbReference type="Gene3D" id="1.10.10.10">
    <property type="entry name" value="Winged helix-like DNA-binding domain superfamily/Winged helix DNA-binding domain"/>
    <property type="match status" value="1"/>
</dbReference>
<dbReference type="GO" id="GO:0003677">
    <property type="term" value="F:DNA binding"/>
    <property type="evidence" value="ECO:0007669"/>
    <property type="project" value="UniProtKB-KW"/>
</dbReference>
<dbReference type="Proteomes" id="UP000741013">
    <property type="component" value="Unassembled WGS sequence"/>
</dbReference>
<evidence type="ECO:0000256" key="2">
    <source>
        <dbReference type="ARBA" id="ARBA00023125"/>
    </source>
</evidence>
<keyword evidence="6" id="KW-1185">Reference proteome</keyword>
<feature type="domain" description="HTH hxlR-type" evidence="4">
    <location>
        <begin position="6"/>
        <end position="122"/>
    </location>
</feature>
<dbReference type="PANTHER" id="PTHR33204:SF18">
    <property type="entry name" value="TRANSCRIPTIONAL REGULATORY PROTEIN"/>
    <property type="match status" value="1"/>
</dbReference>
<evidence type="ECO:0000313" key="6">
    <source>
        <dbReference type="Proteomes" id="UP000741013"/>
    </source>
</evidence>
<dbReference type="PANTHER" id="PTHR33204">
    <property type="entry name" value="TRANSCRIPTIONAL REGULATOR, MARR FAMILY"/>
    <property type="match status" value="1"/>
</dbReference>
<accession>A0ABS4PTW3</accession>